<name>A0A1H3XQC7_9BACT</name>
<reference evidence="10 11" key="1">
    <citation type="submission" date="2016-10" db="EMBL/GenBank/DDBJ databases">
        <authorList>
            <person name="de Groot N.N."/>
        </authorList>
    </citation>
    <scope>NUCLEOTIDE SEQUENCE [LARGE SCALE GENOMIC DNA]</scope>
    <source>
        <strain evidence="10 11">DSM 7343</strain>
    </source>
</reference>
<keyword evidence="5" id="KW-0175">Coiled coil</keyword>
<dbReference type="InterPro" id="IPR036097">
    <property type="entry name" value="HisK_dim/P_sf"/>
</dbReference>
<feature type="coiled-coil region" evidence="5">
    <location>
        <begin position="356"/>
        <end position="386"/>
    </location>
</feature>
<dbReference type="AlphaFoldDB" id="A0A1H3XQC7"/>
<evidence type="ECO:0000313" key="11">
    <source>
        <dbReference type="Proteomes" id="UP000199409"/>
    </source>
</evidence>
<evidence type="ECO:0000256" key="2">
    <source>
        <dbReference type="ARBA" id="ARBA00012438"/>
    </source>
</evidence>
<keyword evidence="11" id="KW-1185">Reference proteome</keyword>
<dbReference type="Pfam" id="PF00072">
    <property type="entry name" value="Response_reg"/>
    <property type="match status" value="1"/>
</dbReference>
<dbReference type="RefSeq" id="WP_175498270.1">
    <property type="nucleotide sequence ID" value="NZ_FNQN01000002.1"/>
</dbReference>
<dbReference type="SUPFAM" id="SSF55874">
    <property type="entry name" value="ATPase domain of HSP90 chaperone/DNA topoisomerase II/histidine kinase"/>
    <property type="match status" value="1"/>
</dbReference>
<evidence type="ECO:0000313" key="10">
    <source>
        <dbReference type="EMBL" id="SEA00794.1"/>
    </source>
</evidence>
<accession>A0A1H3XQC7</accession>
<evidence type="ECO:0000256" key="3">
    <source>
        <dbReference type="ARBA" id="ARBA00022553"/>
    </source>
</evidence>
<dbReference type="EMBL" id="FNQN01000002">
    <property type="protein sequence ID" value="SEA00794.1"/>
    <property type="molecule type" value="Genomic_DNA"/>
</dbReference>
<dbReference type="SMART" id="SM00091">
    <property type="entry name" value="PAS"/>
    <property type="match status" value="3"/>
</dbReference>
<dbReference type="EC" id="2.7.13.3" evidence="2"/>
<dbReference type="NCBIfam" id="TIGR00229">
    <property type="entry name" value="sensory_box"/>
    <property type="match status" value="3"/>
</dbReference>
<evidence type="ECO:0000259" key="9">
    <source>
        <dbReference type="PROSITE" id="PS50113"/>
    </source>
</evidence>
<dbReference type="Pfam" id="PF00512">
    <property type="entry name" value="HisKA"/>
    <property type="match status" value="1"/>
</dbReference>
<organism evidence="10 11">
    <name type="scientific">Desulfuromusa kysingii</name>
    <dbReference type="NCBI Taxonomy" id="37625"/>
    <lineage>
        <taxon>Bacteria</taxon>
        <taxon>Pseudomonadati</taxon>
        <taxon>Thermodesulfobacteriota</taxon>
        <taxon>Desulfuromonadia</taxon>
        <taxon>Desulfuromonadales</taxon>
        <taxon>Geopsychrobacteraceae</taxon>
        <taxon>Desulfuromusa</taxon>
    </lineage>
</organism>
<evidence type="ECO:0000256" key="1">
    <source>
        <dbReference type="ARBA" id="ARBA00000085"/>
    </source>
</evidence>
<dbReference type="PANTHER" id="PTHR43065">
    <property type="entry name" value="SENSOR HISTIDINE KINASE"/>
    <property type="match status" value="1"/>
</dbReference>
<sequence length="759" mass="85146">MTEYLYEESLELFQAIINQSEKGIALTDSDGKYVFVNEAFCVMTGYSSSELTQMQVNDLMISQPELMSFSGITKHQSTAREVKLLKKDGSLLWSEIKVSSVTIKGREFILGTVDNITESKEKYIALHESEEKFRIAFKTSPDAVNLNRLHDGVYVDINESFTHIMGYRAEEIIGKSSVELNIWKNQKEREDLVAQLSKNGYIENLKAEFIAKDGVIKTGLMSARIIEISGEKLILSITRDMTEYKQAEEVMALMGFAMDHVSEAVYLIDKTGKIAYINSESCRSLGYSKEEMLDMSVYDLGPKLPKKRWIAHWKELQEKGVLKFTTRHCRKDGRTIPVEITANYFEYDNAEYNIALVSDITEKLRAEEERNQLEEQMIQTQKLESLGVLAGGIAHDFNNLLAAIMGHAELTKRRLLPESPAIENLKQIEKAAERAADLAKQMLAYSGKGKFVTEILDINNLLEEMLHMIEVSISKNIVLRLNPYLLLPSINADATQIRQIVMNLVINAAEAIGEKSGVISISTGCMHCDEKYLKNIWLEENLRGGLYVYLEVADTGIGMAKETLSKLFDPFFTTKFTGRGLGMSAVMGIVRGHKGALKVYSEVGKGTTFKILLPASEKPAEVFNADRDKDSWVGSGKILLVDDEETVRGIGVEMLKELGFDPLTANDGKEALEVFKNNPDISLVILDMTMPKMGGEQCYRELKLLNPDIRVIISSGYSEYEISQKFIGKGVSGFVQKPYTFSVLQKTIKNLSSTSMLEN</sequence>
<dbReference type="InterPro" id="IPR000014">
    <property type="entry name" value="PAS"/>
</dbReference>
<dbReference type="SUPFAM" id="SSF55785">
    <property type="entry name" value="PYP-like sensor domain (PAS domain)"/>
    <property type="match status" value="3"/>
</dbReference>
<feature type="domain" description="PAS" evidence="8">
    <location>
        <begin position="129"/>
        <end position="178"/>
    </location>
</feature>
<dbReference type="InterPro" id="IPR035965">
    <property type="entry name" value="PAS-like_dom_sf"/>
</dbReference>
<dbReference type="Pfam" id="PF13426">
    <property type="entry name" value="PAS_9"/>
    <property type="match status" value="3"/>
</dbReference>
<dbReference type="PROSITE" id="PS50109">
    <property type="entry name" value="HIS_KIN"/>
    <property type="match status" value="1"/>
</dbReference>
<dbReference type="InterPro" id="IPR001789">
    <property type="entry name" value="Sig_transdc_resp-reg_receiver"/>
</dbReference>
<evidence type="ECO:0000259" key="8">
    <source>
        <dbReference type="PROSITE" id="PS50112"/>
    </source>
</evidence>
<dbReference type="InterPro" id="IPR011006">
    <property type="entry name" value="CheY-like_superfamily"/>
</dbReference>
<keyword evidence="3 4" id="KW-0597">Phosphoprotein</keyword>
<dbReference type="InterPro" id="IPR036890">
    <property type="entry name" value="HATPase_C_sf"/>
</dbReference>
<dbReference type="SMART" id="SM00388">
    <property type="entry name" value="HisKA"/>
    <property type="match status" value="1"/>
</dbReference>
<feature type="domain" description="PAS" evidence="8">
    <location>
        <begin position="257"/>
        <end position="300"/>
    </location>
</feature>
<dbReference type="Gene3D" id="3.30.565.10">
    <property type="entry name" value="Histidine kinase-like ATPase, C-terminal domain"/>
    <property type="match status" value="1"/>
</dbReference>
<dbReference type="InterPro" id="IPR003594">
    <property type="entry name" value="HATPase_dom"/>
</dbReference>
<dbReference type="SUPFAM" id="SSF52172">
    <property type="entry name" value="CheY-like"/>
    <property type="match status" value="1"/>
</dbReference>
<comment type="catalytic activity">
    <reaction evidence="1">
        <text>ATP + protein L-histidine = ADP + protein N-phospho-L-histidine.</text>
        <dbReference type="EC" id="2.7.13.3"/>
    </reaction>
</comment>
<evidence type="ECO:0000256" key="5">
    <source>
        <dbReference type="SAM" id="Coils"/>
    </source>
</evidence>
<dbReference type="PROSITE" id="PS50113">
    <property type="entry name" value="PAC"/>
    <property type="match status" value="1"/>
</dbReference>
<dbReference type="SUPFAM" id="SSF47384">
    <property type="entry name" value="Homodimeric domain of signal transducing histidine kinase"/>
    <property type="match status" value="1"/>
</dbReference>
<dbReference type="PANTHER" id="PTHR43065:SF42">
    <property type="entry name" value="TWO-COMPONENT SENSOR PPRA"/>
    <property type="match status" value="1"/>
</dbReference>
<dbReference type="SMART" id="SM00387">
    <property type="entry name" value="HATPase_c"/>
    <property type="match status" value="1"/>
</dbReference>
<dbReference type="PRINTS" id="PR00344">
    <property type="entry name" value="BCTRLSENSOR"/>
</dbReference>
<dbReference type="STRING" id="37625.SAMN05660420_01046"/>
<dbReference type="Gene3D" id="3.40.50.2300">
    <property type="match status" value="1"/>
</dbReference>
<dbReference type="GO" id="GO:0000155">
    <property type="term" value="F:phosphorelay sensor kinase activity"/>
    <property type="evidence" value="ECO:0007669"/>
    <property type="project" value="InterPro"/>
</dbReference>
<gene>
    <name evidence="10" type="ORF">SAMN05660420_01046</name>
</gene>
<dbReference type="PROSITE" id="PS50112">
    <property type="entry name" value="PAS"/>
    <property type="match status" value="3"/>
</dbReference>
<dbReference type="InterPro" id="IPR000700">
    <property type="entry name" value="PAS-assoc_C"/>
</dbReference>
<evidence type="ECO:0000259" key="7">
    <source>
        <dbReference type="PROSITE" id="PS50110"/>
    </source>
</evidence>
<evidence type="ECO:0000256" key="4">
    <source>
        <dbReference type="PROSITE-ProRule" id="PRU00169"/>
    </source>
</evidence>
<dbReference type="SMART" id="SM00448">
    <property type="entry name" value="REC"/>
    <property type="match status" value="1"/>
</dbReference>
<feature type="domain" description="Response regulatory" evidence="7">
    <location>
        <begin position="637"/>
        <end position="752"/>
    </location>
</feature>
<dbReference type="Gene3D" id="1.10.287.130">
    <property type="match status" value="1"/>
</dbReference>
<protein>
    <recommendedName>
        <fullName evidence="2">histidine kinase</fullName>
        <ecNumber evidence="2">2.7.13.3</ecNumber>
    </recommendedName>
</protein>
<dbReference type="Gene3D" id="3.30.450.20">
    <property type="entry name" value="PAS domain"/>
    <property type="match status" value="3"/>
</dbReference>
<feature type="modified residue" description="4-aspartylphosphate" evidence="4">
    <location>
        <position position="687"/>
    </location>
</feature>
<dbReference type="InterPro" id="IPR003661">
    <property type="entry name" value="HisK_dim/P_dom"/>
</dbReference>
<dbReference type="SMART" id="SM00086">
    <property type="entry name" value="PAC"/>
    <property type="match status" value="3"/>
</dbReference>
<dbReference type="CDD" id="cd00130">
    <property type="entry name" value="PAS"/>
    <property type="match status" value="3"/>
</dbReference>
<dbReference type="InterPro" id="IPR005467">
    <property type="entry name" value="His_kinase_dom"/>
</dbReference>
<feature type="domain" description="PAS" evidence="8">
    <location>
        <begin position="9"/>
        <end position="51"/>
    </location>
</feature>
<dbReference type="CDD" id="cd00082">
    <property type="entry name" value="HisKA"/>
    <property type="match status" value="1"/>
</dbReference>
<dbReference type="Proteomes" id="UP000199409">
    <property type="component" value="Unassembled WGS sequence"/>
</dbReference>
<dbReference type="InterPro" id="IPR004358">
    <property type="entry name" value="Sig_transdc_His_kin-like_C"/>
</dbReference>
<proteinExistence type="predicted"/>
<evidence type="ECO:0000259" key="6">
    <source>
        <dbReference type="PROSITE" id="PS50109"/>
    </source>
</evidence>
<dbReference type="Pfam" id="PF02518">
    <property type="entry name" value="HATPase_c"/>
    <property type="match status" value="1"/>
</dbReference>
<feature type="domain" description="Histidine kinase" evidence="6">
    <location>
        <begin position="392"/>
        <end position="617"/>
    </location>
</feature>
<feature type="domain" description="PAC" evidence="9">
    <location>
        <begin position="78"/>
        <end position="128"/>
    </location>
</feature>
<dbReference type="InterPro" id="IPR001610">
    <property type="entry name" value="PAC"/>
</dbReference>
<dbReference type="PROSITE" id="PS50110">
    <property type="entry name" value="RESPONSE_REGULATORY"/>
    <property type="match status" value="1"/>
</dbReference>